<dbReference type="GO" id="GO:0005811">
    <property type="term" value="C:lipid droplet"/>
    <property type="evidence" value="ECO:0007669"/>
    <property type="project" value="TreeGrafter"/>
</dbReference>
<dbReference type="Pfam" id="PF00106">
    <property type="entry name" value="adh_short"/>
    <property type="match status" value="1"/>
</dbReference>
<keyword evidence="2" id="KW-0560">Oxidoreductase</keyword>
<dbReference type="GO" id="GO:0016616">
    <property type="term" value="F:oxidoreductase activity, acting on the CH-OH group of donors, NAD or NADP as acceptor"/>
    <property type="evidence" value="ECO:0007669"/>
    <property type="project" value="TreeGrafter"/>
</dbReference>
<reference evidence="5" key="2">
    <citation type="submission" date="2025-09" db="UniProtKB">
        <authorList>
            <consortium name="Ensembl"/>
        </authorList>
    </citation>
    <scope>IDENTIFICATION</scope>
</reference>
<dbReference type="AlphaFoldDB" id="A0A9J7XAW4"/>
<evidence type="ECO:0000256" key="3">
    <source>
        <dbReference type="ARBA" id="ARBA00023027"/>
    </source>
</evidence>
<dbReference type="PRINTS" id="PR00081">
    <property type="entry name" value="GDHRDH"/>
</dbReference>
<dbReference type="FunFam" id="3.40.50.720:FF:000202">
    <property type="entry name" value="Short-chain dehydrogenase/reductase family 16C member 6"/>
    <property type="match status" value="1"/>
</dbReference>
<evidence type="ECO:0000256" key="4">
    <source>
        <dbReference type="RuleBase" id="RU000363"/>
    </source>
</evidence>
<dbReference type="InterPro" id="IPR002347">
    <property type="entry name" value="SDR_fam"/>
</dbReference>
<keyword evidence="6" id="KW-1185">Reference proteome</keyword>
<sequence>MNFLLETLRLIVLTIYYHMEAFIKLIVPQRKKDVSGEIVLITGAGSGIGRLMALEFAPLDVSLVLWDINVDGLKETAKQVKEKGPSRVHYYQCDCSDREVVYQVADQVKSEIGDVTILINNAGIVSGKRFMDTPDALVEKTLRVNAMSHFWTYKAFLPAMTDKNHGHLVSVASSAGLIGVNGLADYCASKFAAVGFAESVALEMIAAGKEGIKTTIVCPYFINTGMFGGCGTKWPRLMPILEPDYVAKRIVSAILTDQVYVLLPRSLYFLMALKGLAGENRHYCVIELATQDTTDPLHLNQHCQRWIECNFCLNKRSFL</sequence>
<dbReference type="SUPFAM" id="SSF51735">
    <property type="entry name" value="NAD(P)-binding Rossmann-fold domains"/>
    <property type="match status" value="1"/>
</dbReference>
<dbReference type="CDD" id="cd05339">
    <property type="entry name" value="17beta-HSDXI-like_SDR_c"/>
    <property type="match status" value="1"/>
</dbReference>
<dbReference type="InterPro" id="IPR036291">
    <property type="entry name" value="NAD(P)-bd_dom_sf"/>
</dbReference>
<dbReference type="Proteomes" id="UP001108240">
    <property type="component" value="Unplaced"/>
</dbReference>
<dbReference type="Ensembl" id="ENSCCRT00000157476.1">
    <property type="protein sequence ID" value="ENSCCRP00000104128.1"/>
    <property type="gene ID" value="ENSCCRG00000065910.1"/>
</dbReference>
<proteinExistence type="inferred from homology"/>
<dbReference type="GeneTree" id="ENSGT00940000156731"/>
<reference evidence="5" key="1">
    <citation type="submission" date="2025-08" db="UniProtKB">
        <authorList>
            <consortium name="Ensembl"/>
        </authorList>
    </citation>
    <scope>IDENTIFICATION</scope>
</reference>
<dbReference type="PANTHER" id="PTHR24322:SF747">
    <property type="entry name" value="EPIDERMAL RETINAL DEHYDROGENASE 2-RELATED"/>
    <property type="match status" value="1"/>
</dbReference>
<evidence type="ECO:0000256" key="2">
    <source>
        <dbReference type="ARBA" id="ARBA00023002"/>
    </source>
</evidence>
<comment type="similarity">
    <text evidence="1 4">Belongs to the short-chain dehydrogenases/reductases (SDR) family.</text>
</comment>
<organism evidence="5 6">
    <name type="scientific">Cyprinus carpio carpio</name>
    <dbReference type="NCBI Taxonomy" id="630221"/>
    <lineage>
        <taxon>Eukaryota</taxon>
        <taxon>Metazoa</taxon>
        <taxon>Chordata</taxon>
        <taxon>Craniata</taxon>
        <taxon>Vertebrata</taxon>
        <taxon>Euteleostomi</taxon>
        <taxon>Actinopterygii</taxon>
        <taxon>Neopterygii</taxon>
        <taxon>Teleostei</taxon>
        <taxon>Ostariophysi</taxon>
        <taxon>Cypriniformes</taxon>
        <taxon>Cyprinidae</taxon>
        <taxon>Cyprininae</taxon>
        <taxon>Cyprinus</taxon>
    </lineage>
</organism>
<name>A0A9J7XAW4_CYPCA</name>
<dbReference type="InterPro" id="IPR020904">
    <property type="entry name" value="Sc_DH/Rdtase_CS"/>
</dbReference>
<evidence type="ECO:0000256" key="1">
    <source>
        <dbReference type="ARBA" id="ARBA00006484"/>
    </source>
</evidence>
<dbReference type="Gene3D" id="3.40.50.720">
    <property type="entry name" value="NAD(P)-binding Rossmann-like Domain"/>
    <property type="match status" value="1"/>
</dbReference>
<dbReference type="PRINTS" id="PR00080">
    <property type="entry name" value="SDRFAMILY"/>
</dbReference>
<evidence type="ECO:0000313" key="6">
    <source>
        <dbReference type="Proteomes" id="UP001108240"/>
    </source>
</evidence>
<accession>A0A9J7XAW4</accession>
<dbReference type="PROSITE" id="PS00061">
    <property type="entry name" value="ADH_SHORT"/>
    <property type="match status" value="1"/>
</dbReference>
<dbReference type="PANTHER" id="PTHR24322">
    <property type="entry name" value="PKSB"/>
    <property type="match status" value="1"/>
</dbReference>
<evidence type="ECO:0000313" key="5">
    <source>
        <dbReference type="Ensembl" id="ENSCCRP00000104128.1"/>
    </source>
</evidence>
<protein>
    <submittedName>
        <fullName evidence="5">Uncharacterized protein</fullName>
    </submittedName>
</protein>
<keyword evidence="3" id="KW-0520">NAD</keyword>